<dbReference type="Gene3D" id="3.10.450.60">
    <property type="match status" value="1"/>
</dbReference>
<protein>
    <recommendedName>
        <fullName evidence="12">Lipoxygenase</fullName>
        <ecNumber evidence="12">1.13.11.-</ecNumber>
    </recommendedName>
</protein>
<accession>A0ABD3ULS8</accession>
<comment type="caution">
    <text evidence="15">The sequence shown here is derived from an EMBL/GenBank/DDBJ whole genome shotgun (WGS) entry which is preliminary data.</text>
</comment>
<dbReference type="GO" id="GO:0046872">
    <property type="term" value="F:metal ion binding"/>
    <property type="evidence" value="ECO:0007669"/>
    <property type="project" value="UniProtKB-UniRule"/>
</dbReference>
<dbReference type="Gene3D" id="2.60.60.20">
    <property type="entry name" value="PLAT/LH2 domain"/>
    <property type="match status" value="1"/>
</dbReference>
<dbReference type="InterPro" id="IPR036226">
    <property type="entry name" value="LipOase_C_sf"/>
</dbReference>
<evidence type="ECO:0000256" key="9">
    <source>
        <dbReference type="ARBA" id="ARBA00023098"/>
    </source>
</evidence>
<dbReference type="PRINTS" id="PR00468">
    <property type="entry name" value="PLTLPOXGNASE"/>
</dbReference>
<evidence type="ECO:0000256" key="8">
    <source>
        <dbReference type="ARBA" id="ARBA00023002"/>
    </source>
</evidence>
<proteinExistence type="inferred from homology"/>
<evidence type="ECO:0000256" key="2">
    <source>
        <dbReference type="ARBA" id="ARBA00011245"/>
    </source>
</evidence>
<dbReference type="InterPro" id="IPR001024">
    <property type="entry name" value="PLAT/LH2_dom"/>
</dbReference>
<dbReference type="Proteomes" id="UP001634393">
    <property type="component" value="Unassembled WGS sequence"/>
</dbReference>
<dbReference type="Gene3D" id="4.10.372.10">
    <property type="entry name" value="Lipoxygenase-1, Domain 3"/>
    <property type="match status" value="1"/>
</dbReference>
<dbReference type="SUPFAM" id="SSF48484">
    <property type="entry name" value="Lipoxigenase"/>
    <property type="match status" value="1"/>
</dbReference>
<comment type="pathway">
    <text evidence="12">Lipid metabolism; oxylipin biosynthesis.</text>
</comment>
<comment type="subunit">
    <text evidence="2">Monomer.</text>
</comment>
<evidence type="ECO:0000256" key="3">
    <source>
        <dbReference type="ARBA" id="ARBA00022516"/>
    </source>
</evidence>
<dbReference type="InterPro" id="IPR020834">
    <property type="entry name" value="LipOase_CS"/>
</dbReference>
<dbReference type="EMBL" id="JBJXBP010000001">
    <property type="protein sequence ID" value="KAL3850472.1"/>
    <property type="molecule type" value="Genomic_DNA"/>
</dbReference>
<dbReference type="SUPFAM" id="SSF49723">
    <property type="entry name" value="Lipase/lipooxygenase domain (PLAT/LH2 domain)"/>
    <property type="match status" value="1"/>
</dbReference>
<dbReference type="InterPro" id="IPR036392">
    <property type="entry name" value="PLAT/LH2_dom_sf"/>
</dbReference>
<organism evidence="15 16">
    <name type="scientific">Penstemon smallii</name>
    <dbReference type="NCBI Taxonomy" id="265156"/>
    <lineage>
        <taxon>Eukaryota</taxon>
        <taxon>Viridiplantae</taxon>
        <taxon>Streptophyta</taxon>
        <taxon>Embryophyta</taxon>
        <taxon>Tracheophyta</taxon>
        <taxon>Spermatophyta</taxon>
        <taxon>Magnoliopsida</taxon>
        <taxon>eudicotyledons</taxon>
        <taxon>Gunneridae</taxon>
        <taxon>Pentapetalae</taxon>
        <taxon>asterids</taxon>
        <taxon>lamiids</taxon>
        <taxon>Lamiales</taxon>
        <taxon>Plantaginaceae</taxon>
        <taxon>Cheloneae</taxon>
        <taxon>Penstemon</taxon>
    </lineage>
</organism>
<dbReference type="GO" id="GO:0051213">
    <property type="term" value="F:dioxygenase activity"/>
    <property type="evidence" value="ECO:0007669"/>
    <property type="project" value="UniProtKB-KW"/>
</dbReference>
<evidence type="ECO:0000259" key="14">
    <source>
        <dbReference type="PROSITE" id="PS51393"/>
    </source>
</evidence>
<dbReference type="PANTHER" id="PTHR11771">
    <property type="entry name" value="LIPOXYGENASE"/>
    <property type="match status" value="1"/>
</dbReference>
<dbReference type="SMART" id="SM00308">
    <property type="entry name" value="LH2"/>
    <property type="match status" value="1"/>
</dbReference>
<dbReference type="GO" id="GO:0006633">
    <property type="term" value="P:fatty acid biosynthetic process"/>
    <property type="evidence" value="ECO:0007669"/>
    <property type="project" value="UniProtKB-KW"/>
</dbReference>
<dbReference type="GO" id="GO:0031408">
    <property type="term" value="P:oxylipin biosynthetic process"/>
    <property type="evidence" value="ECO:0007669"/>
    <property type="project" value="UniProtKB-UniRule"/>
</dbReference>
<dbReference type="PROSITE" id="PS00081">
    <property type="entry name" value="LIPOXYGENASE_2"/>
    <property type="match status" value="1"/>
</dbReference>
<evidence type="ECO:0000256" key="11">
    <source>
        <dbReference type="PROSITE-ProRule" id="PRU00152"/>
    </source>
</evidence>
<gene>
    <name evidence="15" type="ORF">ACJIZ3_012354</name>
</gene>
<evidence type="ECO:0000313" key="16">
    <source>
        <dbReference type="Proteomes" id="UP001634393"/>
    </source>
</evidence>
<keyword evidence="8" id="KW-0560">Oxidoreductase</keyword>
<keyword evidence="16" id="KW-1185">Reference proteome</keyword>
<dbReference type="Gene3D" id="1.20.245.10">
    <property type="entry name" value="Lipoxygenase-1, Domain 5"/>
    <property type="match status" value="1"/>
</dbReference>
<dbReference type="InterPro" id="IPR013819">
    <property type="entry name" value="LipOase_C"/>
</dbReference>
<evidence type="ECO:0000256" key="10">
    <source>
        <dbReference type="ARBA" id="ARBA00023160"/>
    </source>
</evidence>
<keyword evidence="5 12" id="KW-0925">Oxylipin biosynthesis</keyword>
<dbReference type="Pfam" id="PF01477">
    <property type="entry name" value="PLAT"/>
    <property type="match status" value="1"/>
</dbReference>
<keyword evidence="10 12" id="KW-0275">Fatty acid biosynthesis</keyword>
<comment type="similarity">
    <text evidence="1 12">Belongs to the lipoxygenase family.</text>
</comment>
<dbReference type="InterPro" id="IPR001246">
    <property type="entry name" value="LipOase_plant"/>
</dbReference>
<evidence type="ECO:0000256" key="12">
    <source>
        <dbReference type="RuleBase" id="RU003975"/>
    </source>
</evidence>
<dbReference type="InterPro" id="IPR000907">
    <property type="entry name" value="LipOase"/>
</dbReference>
<dbReference type="AlphaFoldDB" id="A0ABD3ULS8"/>
<evidence type="ECO:0000256" key="5">
    <source>
        <dbReference type="ARBA" id="ARBA00022767"/>
    </source>
</evidence>
<evidence type="ECO:0000313" key="15">
    <source>
        <dbReference type="EMBL" id="KAL3850472.1"/>
    </source>
</evidence>
<dbReference type="PRINTS" id="PR00087">
    <property type="entry name" value="LIPOXYGENASE"/>
</dbReference>
<name>A0ABD3ULS8_9LAMI</name>
<dbReference type="Gene3D" id="4.10.375.10">
    <property type="entry name" value="Lipoxygenase-1, Domain 2"/>
    <property type="match status" value="1"/>
</dbReference>
<dbReference type="PROSITE" id="PS51393">
    <property type="entry name" value="LIPOXYGENASE_3"/>
    <property type="match status" value="1"/>
</dbReference>
<comment type="function">
    <text evidence="12">Plant lipoxygenase may be involved in a number of diverse aspects of plant physiology including growth and development, pest resistance, and senescence or responses to wounding.</text>
</comment>
<keyword evidence="7" id="KW-0223">Dioxygenase</keyword>
<keyword evidence="3 12" id="KW-0444">Lipid biosynthesis</keyword>
<evidence type="ECO:0000259" key="13">
    <source>
        <dbReference type="PROSITE" id="PS50095"/>
    </source>
</evidence>
<dbReference type="PROSITE" id="PS50095">
    <property type="entry name" value="PLAT"/>
    <property type="match status" value="1"/>
</dbReference>
<evidence type="ECO:0000256" key="7">
    <source>
        <dbReference type="ARBA" id="ARBA00022964"/>
    </source>
</evidence>
<comment type="caution">
    <text evidence="11">Lacks conserved residue(s) required for the propagation of feature annotation.</text>
</comment>
<evidence type="ECO:0000256" key="4">
    <source>
        <dbReference type="ARBA" id="ARBA00022723"/>
    </source>
</evidence>
<dbReference type="EC" id="1.13.11.-" evidence="12"/>
<dbReference type="Pfam" id="PF00305">
    <property type="entry name" value="Lipoxygenase"/>
    <property type="match status" value="1"/>
</dbReference>
<feature type="domain" description="Lipoxygenase" evidence="14">
    <location>
        <begin position="167"/>
        <end position="858"/>
    </location>
</feature>
<sequence length="858" mass="99652">MGKRSLCSSIIDCLNSFQGSVSAKDVSSIKYPEHNIIYGEIIIQLCPGKSFPKRLASVQLCSSSNIDPDTRKGRVTQKVLLKNRNIGKIISNDSEGKVLKYELEFRFEPDFGNPGALIIKNEHKHKFFLQSASIQIHHNQTINFECNSWIYPFHLTKTDRIFFQNTCYLPNQTPGCLVEFRKEELMRLRGDGTEERNEWDQIYDYDYYNDLGNPDKGQEYERPILGGSEMYPYPRRLKTGLPSSSHETRSPGGWFNIDVYVPPDERFSQKKMSEFMSNIIRAAMQFVIPEARSSKIEGKSSHFESFDQIHRLFTSNRGHEIEEWVVKLLKQRMPKDLYKRIEHVLRENSVKLSLPQIIAGNEFVWMDDEEFGRQMLAGTNPTGIMCLRSFPPKSKNGVRSSIKQSDIEHGLDGLTVKQAMNQWRIFILEHHDYLMPFLRRINTRGICAYASRTLLYLRNDYTLKPLAIELSLPSSSPHKAINRVFVPASTGTEAALWQLAKAHVVVTDSGFHQLINHWLKTHAVIEPYIISTRRNLSVMHPIHRLLDPHFKDTIQINAIARNMALNAGGILEKTLFTGHTSMELSSLLYKSWRFDQQSLPSDLIKRGMAIYNPNRPENVELLFEDYPYGADGLDIWMAIKNWVTDYVFHFYKDDDSLRYDYEIQEWWSEIRYVGHGDKCNEPWWYEMTTISNLVKALTTIIWIVSAHHAAISLGQYEYAGYPLYRPTLCREYIPVEGTMEFAEFLMSPDKYFLNMLPERFEMTLGIALVEVLSRHIHDESWLGHQQSMKWIDDERIQCRFKQFRDELQEVQKKIGVRNRDPKLKNRRGRANIPYEVLCPGATASKDTIRRGIPNSINI</sequence>
<reference evidence="15 16" key="1">
    <citation type="submission" date="2024-12" db="EMBL/GenBank/DDBJ databases">
        <title>The unique morphological basis and parallel evolutionary history of personate flowers in Penstemon.</title>
        <authorList>
            <person name="Depatie T.H."/>
            <person name="Wessinger C.A."/>
        </authorList>
    </citation>
    <scope>NUCLEOTIDE SEQUENCE [LARGE SCALE GENOMIC DNA]</scope>
    <source>
        <strain evidence="15">WTNN_2</strain>
        <tissue evidence="15">Leaf</tissue>
    </source>
</reference>
<keyword evidence="4" id="KW-0479">Metal-binding</keyword>
<evidence type="ECO:0000256" key="1">
    <source>
        <dbReference type="ARBA" id="ARBA00009419"/>
    </source>
</evidence>
<feature type="domain" description="PLAT" evidence="13">
    <location>
        <begin position="39"/>
        <end position="164"/>
    </location>
</feature>
<evidence type="ECO:0000256" key="6">
    <source>
        <dbReference type="ARBA" id="ARBA00022832"/>
    </source>
</evidence>
<keyword evidence="6" id="KW-0276">Fatty acid metabolism</keyword>
<keyword evidence="9" id="KW-0443">Lipid metabolism</keyword>
<dbReference type="InterPro" id="IPR027433">
    <property type="entry name" value="Lipoxygenase_dom_3"/>
</dbReference>